<gene>
    <name evidence="1" type="ORF">T4A_590</name>
</gene>
<dbReference type="AlphaFoldDB" id="A0A0V1C5H3"/>
<evidence type="ECO:0000313" key="1">
    <source>
        <dbReference type="EMBL" id="KRY44554.1"/>
    </source>
</evidence>
<accession>A0A0V1C5H3</accession>
<proteinExistence type="predicted"/>
<organism evidence="1 2">
    <name type="scientific">Trichinella pseudospiralis</name>
    <name type="common">Parasitic roundworm</name>
    <dbReference type="NCBI Taxonomy" id="6337"/>
    <lineage>
        <taxon>Eukaryota</taxon>
        <taxon>Metazoa</taxon>
        <taxon>Ecdysozoa</taxon>
        <taxon>Nematoda</taxon>
        <taxon>Enoplea</taxon>
        <taxon>Dorylaimia</taxon>
        <taxon>Trichinellida</taxon>
        <taxon>Trichinellidae</taxon>
        <taxon>Trichinella</taxon>
    </lineage>
</organism>
<comment type="caution">
    <text evidence="1">The sequence shown here is derived from an EMBL/GenBank/DDBJ whole genome shotgun (WGS) entry which is preliminary data.</text>
</comment>
<sequence>MVSRSALVGGIWGQIRTLWLKDRVQRREVLPGKNAFQ</sequence>
<reference evidence="1 2" key="1">
    <citation type="submission" date="2015-01" db="EMBL/GenBank/DDBJ databases">
        <title>Evolution of Trichinella species and genotypes.</title>
        <authorList>
            <person name="Korhonen P.K."/>
            <person name="Edoardo P."/>
            <person name="Giuseppe L.R."/>
            <person name="Gasser R.B."/>
        </authorList>
    </citation>
    <scope>NUCLEOTIDE SEQUENCE [LARGE SCALE GENOMIC DNA]</scope>
    <source>
        <strain evidence="1">ISS13</strain>
    </source>
</reference>
<dbReference type="EMBL" id="JYDR01004312">
    <property type="protein sequence ID" value="KRY44554.1"/>
    <property type="molecule type" value="Genomic_DNA"/>
</dbReference>
<evidence type="ECO:0000313" key="2">
    <source>
        <dbReference type="Proteomes" id="UP000054632"/>
    </source>
</evidence>
<name>A0A0V1C5H3_TRIPS</name>
<protein>
    <submittedName>
        <fullName evidence="1">Uncharacterized protein</fullName>
    </submittedName>
</protein>
<dbReference type="Proteomes" id="UP000054632">
    <property type="component" value="Unassembled WGS sequence"/>
</dbReference>